<name>A0AAE0XXV5_9GAST</name>
<proteinExistence type="predicted"/>
<sequence length="365" mass="39978">MALGMSESAFSAKEKFLDELEEQFLKNVKDFTSDVKKTMRNASRQCAMEIFEMAIVFLTQVFPNPTSIGASLCDSDDIQSVSKRLSDVETKETLIEKKLNKGLEKISGLRKLQTVILKERIKASQTAAATTTATSSGLASAAATTAQQRPVQKLSAKAIFSVKVPEDTKGPCIVDIKLLPGGLVLLADFGNKCLKLYNQSGSYVKSQILDRAPLRLAVMDDRSLLQQNVALTLQEKSLIVIHTISSVSMSLKIPIRTAKPCCAIAAVDAKTLAVGYFDVKGIDLIDLSGRVLRQISSHFRPNYMMTTSDECLVISFGSNEIATINLANGDTSFVQKVEHLQNLWGITHHKDGFFLATNDYVISKF</sequence>
<keyword evidence="2" id="KW-1185">Reference proteome</keyword>
<reference evidence="1" key="1">
    <citation type="journal article" date="2023" name="G3 (Bethesda)">
        <title>A reference genome for the long-term kleptoplast-retaining sea slug Elysia crispata morphotype clarki.</title>
        <authorList>
            <person name="Eastman K.E."/>
            <person name="Pendleton A.L."/>
            <person name="Shaikh M.A."/>
            <person name="Suttiyut T."/>
            <person name="Ogas R."/>
            <person name="Tomko P."/>
            <person name="Gavelis G."/>
            <person name="Widhalm J.R."/>
            <person name="Wisecaver J.H."/>
        </authorList>
    </citation>
    <scope>NUCLEOTIDE SEQUENCE</scope>
    <source>
        <strain evidence="1">ECLA1</strain>
    </source>
</reference>
<dbReference type="Proteomes" id="UP001283361">
    <property type="component" value="Unassembled WGS sequence"/>
</dbReference>
<dbReference type="EMBL" id="JAWDGP010007339">
    <property type="protein sequence ID" value="KAK3724965.1"/>
    <property type="molecule type" value="Genomic_DNA"/>
</dbReference>
<gene>
    <name evidence="1" type="ORF">RRG08_005396</name>
</gene>
<accession>A0AAE0XXV5</accession>
<organism evidence="1 2">
    <name type="scientific">Elysia crispata</name>
    <name type="common">lettuce slug</name>
    <dbReference type="NCBI Taxonomy" id="231223"/>
    <lineage>
        <taxon>Eukaryota</taxon>
        <taxon>Metazoa</taxon>
        <taxon>Spiralia</taxon>
        <taxon>Lophotrochozoa</taxon>
        <taxon>Mollusca</taxon>
        <taxon>Gastropoda</taxon>
        <taxon>Heterobranchia</taxon>
        <taxon>Euthyneura</taxon>
        <taxon>Panpulmonata</taxon>
        <taxon>Sacoglossa</taxon>
        <taxon>Placobranchoidea</taxon>
        <taxon>Plakobranchidae</taxon>
        <taxon>Elysia</taxon>
    </lineage>
</organism>
<dbReference type="AlphaFoldDB" id="A0AAE0XXV5"/>
<comment type="caution">
    <text evidence="1">The sequence shown here is derived from an EMBL/GenBank/DDBJ whole genome shotgun (WGS) entry which is preliminary data.</text>
</comment>
<protein>
    <submittedName>
        <fullName evidence="1">Uncharacterized protein</fullName>
    </submittedName>
</protein>
<evidence type="ECO:0000313" key="2">
    <source>
        <dbReference type="Proteomes" id="UP001283361"/>
    </source>
</evidence>
<evidence type="ECO:0000313" key="1">
    <source>
        <dbReference type="EMBL" id="KAK3724965.1"/>
    </source>
</evidence>
<dbReference type="SUPFAM" id="SSF101898">
    <property type="entry name" value="NHL repeat"/>
    <property type="match status" value="1"/>
</dbReference>